<evidence type="ECO:0000313" key="2">
    <source>
        <dbReference type="EMBL" id="WDY40574.1"/>
    </source>
</evidence>
<dbReference type="InterPro" id="IPR009061">
    <property type="entry name" value="DNA-bd_dom_put_sf"/>
</dbReference>
<dbReference type="SUPFAM" id="SSF46955">
    <property type="entry name" value="Putative DNA-binding domain"/>
    <property type="match status" value="1"/>
</dbReference>
<dbReference type="InterPro" id="IPR041657">
    <property type="entry name" value="HTH_17"/>
</dbReference>
<dbReference type="EMBL" id="CP118598">
    <property type="protein sequence ID" value="WDY40574.1"/>
    <property type="molecule type" value="Genomic_DNA"/>
</dbReference>
<name>A0ABD7WLC7_BIFLL</name>
<dbReference type="AlphaFoldDB" id="A0ABD7WLC7"/>
<protein>
    <submittedName>
        <fullName evidence="2">Helix-turn-helix domain-containing protein</fullName>
    </submittedName>
</protein>
<accession>A0ABD7WLC7</accession>
<evidence type="ECO:0000313" key="3">
    <source>
        <dbReference type="Proteomes" id="UP001221506"/>
    </source>
</evidence>
<organism evidence="2 3">
    <name type="scientific">Bifidobacterium longum subsp. longum</name>
    <dbReference type="NCBI Taxonomy" id="1679"/>
    <lineage>
        <taxon>Bacteria</taxon>
        <taxon>Bacillati</taxon>
        <taxon>Actinomycetota</taxon>
        <taxon>Actinomycetes</taxon>
        <taxon>Bifidobacteriales</taxon>
        <taxon>Bifidobacteriaceae</taxon>
        <taxon>Bifidobacterium</taxon>
    </lineage>
</organism>
<dbReference type="Gene3D" id="1.10.1660.10">
    <property type="match status" value="1"/>
</dbReference>
<reference evidence="2 3" key="1">
    <citation type="submission" date="2023-02" db="EMBL/GenBank/DDBJ databases">
        <authorList>
            <person name="Pan L."/>
        </authorList>
    </citation>
    <scope>NUCLEOTIDE SEQUENCE [LARGE SCALE GENOMIC DNA]</scope>
    <source>
        <strain evidence="2 3">F2</strain>
    </source>
</reference>
<gene>
    <name evidence="2" type="ORF">PWA56_01620</name>
</gene>
<feature type="domain" description="Helix-turn-helix" evidence="1">
    <location>
        <begin position="4"/>
        <end position="54"/>
    </location>
</feature>
<evidence type="ECO:0000259" key="1">
    <source>
        <dbReference type="Pfam" id="PF12728"/>
    </source>
</evidence>
<dbReference type="Proteomes" id="UP001221506">
    <property type="component" value="Chromosome"/>
</dbReference>
<dbReference type="RefSeq" id="WP_007051494.1">
    <property type="nucleotide sequence ID" value="NZ_AP022379.1"/>
</dbReference>
<proteinExistence type="predicted"/>
<dbReference type="Pfam" id="PF12728">
    <property type="entry name" value="HTH_17"/>
    <property type="match status" value="1"/>
</dbReference>
<sequence length="60" mass="7092">MMGYLTTAEVAELLHVKPDTVRKWRQEVGKGPRWTRWPGTRLVRYESAEVERWRHAGQKG</sequence>